<evidence type="ECO:0000256" key="8">
    <source>
        <dbReference type="ARBA" id="ARBA00023136"/>
    </source>
</evidence>
<dbReference type="GO" id="GO:0015218">
    <property type="term" value="F:pyrimidine nucleotide transmembrane transporter activity"/>
    <property type="evidence" value="ECO:0007669"/>
    <property type="project" value="InterPro"/>
</dbReference>
<dbReference type="OrthoDB" id="10266426at2759"/>
<keyword evidence="2 10" id="KW-0813">Transport</keyword>
<keyword evidence="3 9" id="KW-0812">Transmembrane</keyword>
<evidence type="ECO:0000313" key="12">
    <source>
        <dbReference type="Proteomes" id="UP000673691"/>
    </source>
</evidence>
<comment type="similarity">
    <text evidence="10">Belongs to the mitochondrial carrier (TC 2.A.29) family.</text>
</comment>
<dbReference type="PROSITE" id="PS50920">
    <property type="entry name" value="SOLCAR"/>
    <property type="match status" value="1"/>
</dbReference>
<gene>
    <name evidence="11" type="ORF">BJ554DRAFT_1206</name>
</gene>
<proteinExistence type="inferred from homology"/>
<keyword evidence="12" id="KW-1185">Reference proteome</keyword>
<dbReference type="Pfam" id="PF00153">
    <property type="entry name" value="Mito_carr"/>
    <property type="match status" value="1"/>
</dbReference>
<protein>
    <recommendedName>
        <fullName evidence="13">Mitochondrial carrier domain-containing protein</fullName>
    </recommendedName>
</protein>
<dbReference type="Proteomes" id="UP000673691">
    <property type="component" value="Unassembled WGS sequence"/>
</dbReference>
<dbReference type="PANTHER" id="PTHR45829">
    <property type="entry name" value="MITOCHONDRIAL CARRIER PROTEIN RIM2"/>
    <property type="match status" value="1"/>
</dbReference>
<evidence type="ECO:0000313" key="11">
    <source>
        <dbReference type="EMBL" id="KAG5458546.1"/>
    </source>
</evidence>
<organism evidence="11 12">
    <name type="scientific">Olpidium bornovanus</name>
    <dbReference type="NCBI Taxonomy" id="278681"/>
    <lineage>
        <taxon>Eukaryota</taxon>
        <taxon>Fungi</taxon>
        <taxon>Fungi incertae sedis</taxon>
        <taxon>Olpidiomycota</taxon>
        <taxon>Olpidiomycotina</taxon>
        <taxon>Olpidiomycetes</taxon>
        <taxon>Olpidiales</taxon>
        <taxon>Olpidiaceae</taxon>
        <taxon>Olpidium</taxon>
    </lineage>
</organism>
<evidence type="ECO:0000256" key="2">
    <source>
        <dbReference type="ARBA" id="ARBA00022448"/>
    </source>
</evidence>
<evidence type="ECO:0000256" key="9">
    <source>
        <dbReference type="PROSITE-ProRule" id="PRU00282"/>
    </source>
</evidence>
<dbReference type="GO" id="GO:1990519">
    <property type="term" value="P:pyrimidine nucleotide import into mitochondrion"/>
    <property type="evidence" value="ECO:0007669"/>
    <property type="project" value="TreeGrafter"/>
</dbReference>
<dbReference type="EMBL" id="JAEFCI010008319">
    <property type="protein sequence ID" value="KAG5458546.1"/>
    <property type="molecule type" value="Genomic_DNA"/>
</dbReference>
<evidence type="ECO:0000256" key="3">
    <source>
        <dbReference type="ARBA" id="ARBA00022692"/>
    </source>
</evidence>
<evidence type="ECO:0000256" key="4">
    <source>
        <dbReference type="ARBA" id="ARBA00022737"/>
    </source>
</evidence>
<comment type="subcellular location">
    <subcellularLocation>
        <location evidence="1">Mitochondrion inner membrane</location>
        <topology evidence="1">Multi-pass membrane protein</topology>
    </subcellularLocation>
</comment>
<comment type="caution">
    <text evidence="11">The sequence shown here is derived from an EMBL/GenBank/DDBJ whole genome shotgun (WGS) entry which is preliminary data.</text>
</comment>
<keyword evidence="6" id="KW-1133">Transmembrane helix</keyword>
<evidence type="ECO:0008006" key="13">
    <source>
        <dbReference type="Google" id="ProtNLM"/>
    </source>
</evidence>
<dbReference type="InterPro" id="IPR018108">
    <property type="entry name" value="MCP_transmembrane"/>
</dbReference>
<dbReference type="Gene3D" id="1.50.40.10">
    <property type="entry name" value="Mitochondrial carrier domain"/>
    <property type="match status" value="1"/>
</dbReference>
<name>A0A8H7ZS72_9FUNG</name>
<accession>A0A8H7ZS72</accession>
<evidence type="ECO:0000256" key="10">
    <source>
        <dbReference type="RuleBase" id="RU000488"/>
    </source>
</evidence>
<dbReference type="GO" id="GO:0005743">
    <property type="term" value="C:mitochondrial inner membrane"/>
    <property type="evidence" value="ECO:0007669"/>
    <property type="project" value="UniProtKB-SubCell"/>
</dbReference>
<keyword evidence="5" id="KW-0999">Mitochondrion inner membrane</keyword>
<evidence type="ECO:0000256" key="5">
    <source>
        <dbReference type="ARBA" id="ARBA00022792"/>
    </source>
</evidence>
<reference evidence="11 12" key="1">
    <citation type="journal article" name="Sci. Rep.">
        <title>Genome-scale phylogenetic analyses confirm Olpidium as the closest living zoosporic fungus to the non-flagellated, terrestrial fungi.</title>
        <authorList>
            <person name="Chang Y."/>
            <person name="Rochon D."/>
            <person name="Sekimoto S."/>
            <person name="Wang Y."/>
            <person name="Chovatia M."/>
            <person name="Sandor L."/>
            <person name="Salamov A."/>
            <person name="Grigoriev I.V."/>
            <person name="Stajich J.E."/>
            <person name="Spatafora J.W."/>
        </authorList>
    </citation>
    <scope>NUCLEOTIDE SEQUENCE [LARGE SCALE GENOMIC DNA]</scope>
    <source>
        <strain evidence="11">S191</strain>
    </source>
</reference>
<dbReference type="InterPro" id="IPR049562">
    <property type="entry name" value="SLC25A33/36-like"/>
</dbReference>
<keyword evidence="7" id="KW-0496">Mitochondrion</keyword>
<feature type="repeat" description="Solcar" evidence="9">
    <location>
        <begin position="1"/>
        <end position="66"/>
    </location>
</feature>
<dbReference type="AlphaFoldDB" id="A0A8H7ZS72"/>
<keyword evidence="4" id="KW-0677">Repeat</keyword>
<evidence type="ECO:0000256" key="1">
    <source>
        <dbReference type="ARBA" id="ARBA00004448"/>
    </source>
</evidence>
<dbReference type="PANTHER" id="PTHR45829:SF4">
    <property type="entry name" value="MITOCHONDRIAL CARRIER PROTEIN RIM2"/>
    <property type="match status" value="1"/>
</dbReference>
<dbReference type="InterPro" id="IPR023395">
    <property type="entry name" value="MCP_dom_sf"/>
</dbReference>
<sequence>MTAVIRTRLQNETTPPRKYTSLPQTARVIWREEGYHGMYRGLWANLCRTIPASVGTFVTYEFSLKEVHAVVDAFASVDRDR</sequence>
<keyword evidence="8 9" id="KW-0472">Membrane</keyword>
<evidence type="ECO:0000256" key="7">
    <source>
        <dbReference type="ARBA" id="ARBA00023128"/>
    </source>
</evidence>
<evidence type="ECO:0000256" key="6">
    <source>
        <dbReference type="ARBA" id="ARBA00022989"/>
    </source>
</evidence>
<dbReference type="SUPFAM" id="SSF103506">
    <property type="entry name" value="Mitochondrial carrier"/>
    <property type="match status" value="1"/>
</dbReference>